<proteinExistence type="predicted"/>
<evidence type="ECO:0000313" key="1">
    <source>
        <dbReference type="EMBL" id="KAF9645630.1"/>
    </source>
</evidence>
<keyword evidence="2" id="KW-1185">Reference proteome</keyword>
<protein>
    <submittedName>
        <fullName evidence="1">Uncharacterized protein</fullName>
    </submittedName>
</protein>
<dbReference type="Proteomes" id="UP000886501">
    <property type="component" value="Unassembled WGS sequence"/>
</dbReference>
<organism evidence="1 2">
    <name type="scientific">Thelephora ganbajun</name>
    <name type="common">Ganba fungus</name>
    <dbReference type="NCBI Taxonomy" id="370292"/>
    <lineage>
        <taxon>Eukaryota</taxon>
        <taxon>Fungi</taxon>
        <taxon>Dikarya</taxon>
        <taxon>Basidiomycota</taxon>
        <taxon>Agaricomycotina</taxon>
        <taxon>Agaricomycetes</taxon>
        <taxon>Thelephorales</taxon>
        <taxon>Thelephoraceae</taxon>
        <taxon>Thelephora</taxon>
    </lineage>
</organism>
<dbReference type="EMBL" id="MU118083">
    <property type="protein sequence ID" value="KAF9645630.1"/>
    <property type="molecule type" value="Genomic_DNA"/>
</dbReference>
<name>A0ACB6Z8B3_THEGA</name>
<comment type="caution">
    <text evidence="1">The sequence shown here is derived from an EMBL/GenBank/DDBJ whole genome shotgun (WGS) entry which is preliminary data.</text>
</comment>
<accession>A0ACB6Z8B3</accession>
<sequence>MAFHIRFGIEVEFLLTLPATRKFHDLGLFAECVRALCQGRKDVAWPSMRTGIGGSYDEENSAIEWTLTYDSSIEDEGKYPIELVSPIFHFTPNDPFQDHVRGVWDCIEPPCAVWTNNSCGTHVHVSSSNKYTMAQVKAIARAILHFEPAVNGLVPPHRLNNKWCKTFFLNNVNFQDTDVAWAIARVDGAGSLKAIVGLVHPPLDDFPIPDRFYAWSFANSSSLLGPPRSTIEFRQGEGVTTPFNALTWVEFVVAFIGAALAVAGVGPDGPGVVGALGATDAPNPPNHFNGFPPNVDGLGKFMELGDVP</sequence>
<evidence type="ECO:0000313" key="2">
    <source>
        <dbReference type="Proteomes" id="UP000886501"/>
    </source>
</evidence>
<reference evidence="1" key="2">
    <citation type="journal article" date="2020" name="Nat. Commun.">
        <title>Large-scale genome sequencing of mycorrhizal fungi provides insights into the early evolution of symbiotic traits.</title>
        <authorList>
            <person name="Miyauchi S."/>
            <person name="Kiss E."/>
            <person name="Kuo A."/>
            <person name="Drula E."/>
            <person name="Kohler A."/>
            <person name="Sanchez-Garcia M."/>
            <person name="Morin E."/>
            <person name="Andreopoulos B."/>
            <person name="Barry K.W."/>
            <person name="Bonito G."/>
            <person name="Buee M."/>
            <person name="Carver A."/>
            <person name="Chen C."/>
            <person name="Cichocki N."/>
            <person name="Clum A."/>
            <person name="Culley D."/>
            <person name="Crous P.W."/>
            <person name="Fauchery L."/>
            <person name="Girlanda M."/>
            <person name="Hayes R.D."/>
            <person name="Keri Z."/>
            <person name="LaButti K."/>
            <person name="Lipzen A."/>
            <person name="Lombard V."/>
            <person name="Magnuson J."/>
            <person name="Maillard F."/>
            <person name="Murat C."/>
            <person name="Nolan M."/>
            <person name="Ohm R.A."/>
            <person name="Pangilinan J."/>
            <person name="Pereira M.F."/>
            <person name="Perotto S."/>
            <person name="Peter M."/>
            <person name="Pfister S."/>
            <person name="Riley R."/>
            <person name="Sitrit Y."/>
            <person name="Stielow J.B."/>
            <person name="Szollosi G."/>
            <person name="Zifcakova L."/>
            <person name="Stursova M."/>
            <person name="Spatafora J.W."/>
            <person name="Tedersoo L."/>
            <person name="Vaario L.M."/>
            <person name="Yamada A."/>
            <person name="Yan M."/>
            <person name="Wang P."/>
            <person name="Xu J."/>
            <person name="Bruns T."/>
            <person name="Baldrian P."/>
            <person name="Vilgalys R."/>
            <person name="Dunand C."/>
            <person name="Henrissat B."/>
            <person name="Grigoriev I.V."/>
            <person name="Hibbett D."/>
            <person name="Nagy L.G."/>
            <person name="Martin F.M."/>
        </authorList>
    </citation>
    <scope>NUCLEOTIDE SEQUENCE</scope>
    <source>
        <strain evidence="1">P2</strain>
    </source>
</reference>
<reference evidence="1" key="1">
    <citation type="submission" date="2019-10" db="EMBL/GenBank/DDBJ databases">
        <authorList>
            <consortium name="DOE Joint Genome Institute"/>
            <person name="Kuo A."/>
            <person name="Miyauchi S."/>
            <person name="Kiss E."/>
            <person name="Drula E."/>
            <person name="Kohler A."/>
            <person name="Sanchez-Garcia M."/>
            <person name="Andreopoulos B."/>
            <person name="Barry K.W."/>
            <person name="Bonito G."/>
            <person name="Buee M."/>
            <person name="Carver A."/>
            <person name="Chen C."/>
            <person name="Cichocki N."/>
            <person name="Clum A."/>
            <person name="Culley D."/>
            <person name="Crous P.W."/>
            <person name="Fauchery L."/>
            <person name="Girlanda M."/>
            <person name="Hayes R."/>
            <person name="Keri Z."/>
            <person name="Labutti K."/>
            <person name="Lipzen A."/>
            <person name="Lombard V."/>
            <person name="Magnuson J."/>
            <person name="Maillard F."/>
            <person name="Morin E."/>
            <person name="Murat C."/>
            <person name="Nolan M."/>
            <person name="Ohm R."/>
            <person name="Pangilinan J."/>
            <person name="Pereira M."/>
            <person name="Perotto S."/>
            <person name="Peter M."/>
            <person name="Riley R."/>
            <person name="Sitrit Y."/>
            <person name="Stielow B."/>
            <person name="Szollosi G."/>
            <person name="Zifcakova L."/>
            <person name="Stursova M."/>
            <person name="Spatafora J.W."/>
            <person name="Tedersoo L."/>
            <person name="Vaario L.-M."/>
            <person name="Yamada A."/>
            <person name="Yan M."/>
            <person name="Wang P."/>
            <person name="Xu J."/>
            <person name="Bruns T."/>
            <person name="Baldrian P."/>
            <person name="Vilgalys R."/>
            <person name="Henrissat B."/>
            <person name="Grigoriev I.V."/>
            <person name="Hibbett D."/>
            <person name="Nagy L.G."/>
            <person name="Martin F.M."/>
        </authorList>
    </citation>
    <scope>NUCLEOTIDE SEQUENCE</scope>
    <source>
        <strain evidence="1">P2</strain>
    </source>
</reference>
<gene>
    <name evidence="1" type="ORF">BDM02DRAFT_3130921</name>
</gene>